<proteinExistence type="predicted"/>
<dbReference type="GO" id="GO:0003964">
    <property type="term" value="F:RNA-directed DNA polymerase activity"/>
    <property type="evidence" value="ECO:0007669"/>
    <property type="project" value="UniProtKB-EC"/>
</dbReference>
<sequence length="99" mass="11007">MDFSTPKTKTQIRAFLGLAGYHAHYVKNFSLIAAPLTQSLKGKIKKEGVNWTRDCNRAFTELKNRLTEIPVLHGPDYNKEFIVQTDASDLAIGVGLSAK</sequence>
<dbReference type="AlphaFoldDB" id="A0A4Y2A6Z5"/>
<dbReference type="EC" id="2.7.7.49" evidence="1"/>
<dbReference type="InterPro" id="IPR043502">
    <property type="entry name" value="DNA/RNA_pol_sf"/>
</dbReference>
<dbReference type="InterPro" id="IPR041577">
    <property type="entry name" value="RT_RNaseH_2"/>
</dbReference>
<keyword evidence="5" id="KW-1185">Reference proteome</keyword>
<gene>
    <name evidence="3" type="ORF">AVEN_75939_1</name>
    <name evidence="4" type="ORF">AVEN_93795_1</name>
</gene>
<dbReference type="FunFam" id="3.30.70.270:FF:000020">
    <property type="entry name" value="Transposon Tf2-6 polyprotein-like Protein"/>
    <property type="match status" value="1"/>
</dbReference>
<evidence type="ECO:0000256" key="1">
    <source>
        <dbReference type="ARBA" id="ARBA00012493"/>
    </source>
</evidence>
<organism evidence="3 5">
    <name type="scientific">Araneus ventricosus</name>
    <name type="common">Orbweaver spider</name>
    <name type="synonym">Epeira ventricosa</name>
    <dbReference type="NCBI Taxonomy" id="182803"/>
    <lineage>
        <taxon>Eukaryota</taxon>
        <taxon>Metazoa</taxon>
        <taxon>Ecdysozoa</taxon>
        <taxon>Arthropoda</taxon>
        <taxon>Chelicerata</taxon>
        <taxon>Arachnida</taxon>
        <taxon>Araneae</taxon>
        <taxon>Araneomorphae</taxon>
        <taxon>Entelegynae</taxon>
        <taxon>Araneoidea</taxon>
        <taxon>Araneidae</taxon>
        <taxon>Araneus</taxon>
    </lineage>
</organism>
<dbReference type="Pfam" id="PF17919">
    <property type="entry name" value="RT_RNaseH_2"/>
    <property type="match status" value="1"/>
</dbReference>
<dbReference type="PANTHER" id="PTHR33064">
    <property type="entry name" value="POL PROTEIN"/>
    <property type="match status" value="1"/>
</dbReference>
<evidence type="ECO:0000313" key="3">
    <source>
        <dbReference type="EMBL" id="GBL75601.1"/>
    </source>
</evidence>
<dbReference type="InterPro" id="IPR043128">
    <property type="entry name" value="Rev_trsase/Diguanyl_cyclase"/>
</dbReference>
<evidence type="ECO:0000313" key="4">
    <source>
        <dbReference type="EMBL" id="GBL75618.1"/>
    </source>
</evidence>
<dbReference type="PANTHER" id="PTHR33064:SF37">
    <property type="entry name" value="RIBONUCLEASE H"/>
    <property type="match status" value="1"/>
</dbReference>
<protein>
    <recommendedName>
        <fullName evidence="1">RNA-directed DNA polymerase</fullName>
        <ecNumber evidence="1">2.7.7.49</ecNumber>
    </recommendedName>
</protein>
<name>A0A4Y2A6Z5_ARAVE</name>
<accession>A0A4Y2A6Z5</accession>
<dbReference type="EMBL" id="BGPR01079695">
    <property type="protein sequence ID" value="GBL75601.1"/>
    <property type="molecule type" value="Genomic_DNA"/>
</dbReference>
<evidence type="ECO:0000259" key="2">
    <source>
        <dbReference type="Pfam" id="PF17919"/>
    </source>
</evidence>
<dbReference type="InterPro" id="IPR051320">
    <property type="entry name" value="Viral_Replic_Matur_Polypro"/>
</dbReference>
<dbReference type="OrthoDB" id="6429497at2759"/>
<reference evidence="3 5" key="1">
    <citation type="journal article" date="2019" name="Sci. Rep.">
        <title>Orb-weaving spider Araneus ventricosus genome elucidates the spidroin gene catalogue.</title>
        <authorList>
            <person name="Kono N."/>
            <person name="Nakamura H."/>
            <person name="Ohtoshi R."/>
            <person name="Moran D.A.P."/>
            <person name="Shinohara A."/>
            <person name="Yoshida Y."/>
            <person name="Fujiwara M."/>
            <person name="Mori M."/>
            <person name="Tomita M."/>
            <person name="Arakawa K."/>
        </authorList>
    </citation>
    <scope>NUCLEOTIDE SEQUENCE [LARGE SCALE GENOMIC DNA]</scope>
</reference>
<dbReference type="EMBL" id="BGPR01079697">
    <property type="protein sequence ID" value="GBL75618.1"/>
    <property type="molecule type" value="Genomic_DNA"/>
</dbReference>
<comment type="caution">
    <text evidence="3">The sequence shown here is derived from an EMBL/GenBank/DDBJ whole genome shotgun (WGS) entry which is preliminary data.</text>
</comment>
<evidence type="ECO:0000313" key="5">
    <source>
        <dbReference type="Proteomes" id="UP000499080"/>
    </source>
</evidence>
<dbReference type="SUPFAM" id="SSF56672">
    <property type="entry name" value="DNA/RNA polymerases"/>
    <property type="match status" value="1"/>
</dbReference>
<feature type="domain" description="Reverse transcriptase/retrotransposon-derived protein RNase H-like" evidence="2">
    <location>
        <begin position="51"/>
        <end position="97"/>
    </location>
</feature>
<dbReference type="Proteomes" id="UP000499080">
    <property type="component" value="Unassembled WGS sequence"/>
</dbReference>
<dbReference type="Gene3D" id="3.30.70.270">
    <property type="match status" value="1"/>
</dbReference>